<name>A0A484M6Y1_9ASTE</name>
<organism evidence="1 2">
    <name type="scientific">Cuscuta campestris</name>
    <dbReference type="NCBI Taxonomy" id="132261"/>
    <lineage>
        <taxon>Eukaryota</taxon>
        <taxon>Viridiplantae</taxon>
        <taxon>Streptophyta</taxon>
        <taxon>Embryophyta</taxon>
        <taxon>Tracheophyta</taxon>
        <taxon>Spermatophyta</taxon>
        <taxon>Magnoliopsida</taxon>
        <taxon>eudicotyledons</taxon>
        <taxon>Gunneridae</taxon>
        <taxon>Pentapetalae</taxon>
        <taxon>asterids</taxon>
        <taxon>lamiids</taxon>
        <taxon>Solanales</taxon>
        <taxon>Convolvulaceae</taxon>
        <taxon>Cuscuteae</taxon>
        <taxon>Cuscuta</taxon>
        <taxon>Cuscuta subgen. Grammica</taxon>
        <taxon>Cuscuta sect. Cleistogrammica</taxon>
    </lineage>
</organism>
<gene>
    <name evidence="1" type="ORF">CCAM_LOCUS26359</name>
</gene>
<dbReference type="AlphaFoldDB" id="A0A484M6Y1"/>
<reference evidence="1 2" key="1">
    <citation type="submission" date="2018-04" db="EMBL/GenBank/DDBJ databases">
        <authorList>
            <person name="Vogel A."/>
        </authorList>
    </citation>
    <scope>NUCLEOTIDE SEQUENCE [LARGE SCALE GENOMIC DNA]</scope>
</reference>
<accession>A0A484M6Y1</accession>
<proteinExistence type="predicted"/>
<dbReference type="Proteomes" id="UP000595140">
    <property type="component" value="Unassembled WGS sequence"/>
</dbReference>
<evidence type="ECO:0000313" key="1">
    <source>
        <dbReference type="EMBL" id="VFQ84583.1"/>
    </source>
</evidence>
<keyword evidence="2" id="KW-1185">Reference proteome</keyword>
<evidence type="ECO:0000313" key="2">
    <source>
        <dbReference type="Proteomes" id="UP000595140"/>
    </source>
</evidence>
<dbReference type="EMBL" id="OOIL02002806">
    <property type="protein sequence ID" value="VFQ84583.1"/>
    <property type="molecule type" value="Genomic_DNA"/>
</dbReference>
<sequence length="177" mass="19531">MFQEYPNKKGMLIVVIIQCDIVGSSSISVRNVQYHYSRSAIAAASVLPVSTARVSAAAAGAEEGSEWRSGAIYSVGLLLFNEEQGGPNLQERREWILILQKLNLTPDVVREALKNLEYKGMFGDRSIHIVEILGEILEKTTIFVDGEVALHGCTEMVLQLHRPGMLVVVKKIVNCHP</sequence>
<protein>
    <submittedName>
        <fullName evidence="1">Uncharacterized protein</fullName>
    </submittedName>
</protein>